<keyword evidence="3" id="KW-1185">Reference proteome</keyword>
<dbReference type="OrthoDB" id="2496674at2759"/>
<dbReference type="STRING" id="27349.A0A0L6UX31"/>
<sequence>MAKNHESNLLVASTSSCKIKKVDIEKVQKNEAAEIGSNNPNNILSTTTETQDTNQDSMKTYVASDPPKQPENWLKKEKQLVLDSSCKMKKNYPYSKTHQITPSLKKTLPEKKSDKNHESNFLVASTSGHKIKNTDVEKLKKDEAPGIGSNDSNNESLPTFETQDKDNDSIKNYLVPDPPKQPNNWVKKETQWFLDSSNKVKKTPQLSKTCQITPSIKKTLAEEKLPNKDESNFLLAYTSSPKIKNMDIEKLQKNEAAEIGSNVPNNKFPTTVETQDTNQDSIKPNVVLKNEESKNLGSKITTQTNQIKYSSKILPVFGKFWGSLKRGDSVNKFESQETTDSKRDTNFHPHDFKQLSLENVIDVKYLKAIRDGSLLRQFSDDEICLLSDASMKEIVSDWKRMHLPKWPILLFAHHLKLNNRDLHVPLELNLTNESYNLFLLLWSQGHHQFEKLEIESSKFINEFEFKRRLHAFRHLLHSHTLAASWDNWRKSSNLESHELDGFEPIFGLSNHYLQIDQIPILLGTKLYFFYDKWDKSHPQMKIKDILQSALGKYEAQKRKELYDYFLRGRYFKTVWWDADKLEEDRKKYGLDILVILKVGDALQFGAKSYDVRGTLNSSHKNLIQIMTDKSGPFPWVESPERAWIYRNHGEVYVHRLKYLRSVILKFAKQDRTMLINRIIPFLANEIGTGILESPIYHIGYELTWCDMGLKLEDLKEFWLARNHKGNPLKIKNFSQMLNGFSTKERQAVAEWHSKFVLVDHPVNKSISLKQTVGQKFLSLFT</sequence>
<feature type="compositionally biased region" description="Polar residues" evidence="1">
    <location>
        <begin position="36"/>
        <end position="55"/>
    </location>
</feature>
<dbReference type="VEuPathDB" id="FungiDB:VP01_3357g2"/>
<evidence type="ECO:0000313" key="2">
    <source>
        <dbReference type="EMBL" id="KNZ53064.1"/>
    </source>
</evidence>
<comment type="caution">
    <text evidence="2">The sequence shown here is derived from an EMBL/GenBank/DDBJ whole genome shotgun (WGS) entry which is preliminary data.</text>
</comment>
<dbReference type="Proteomes" id="UP000037035">
    <property type="component" value="Unassembled WGS sequence"/>
</dbReference>
<dbReference type="EMBL" id="LAVV01008343">
    <property type="protein sequence ID" value="KNZ53064.1"/>
    <property type="molecule type" value="Genomic_DNA"/>
</dbReference>
<dbReference type="AlphaFoldDB" id="A0A0L6UX31"/>
<name>A0A0L6UX31_9BASI</name>
<protein>
    <submittedName>
        <fullName evidence="2">Uncharacterized protein</fullName>
    </submittedName>
</protein>
<feature type="region of interest" description="Disordered" evidence="1">
    <location>
        <begin position="30"/>
        <end position="55"/>
    </location>
</feature>
<feature type="compositionally biased region" description="Polar residues" evidence="1">
    <location>
        <begin position="149"/>
        <end position="161"/>
    </location>
</feature>
<gene>
    <name evidence="2" type="ORF">VP01_3357g2</name>
</gene>
<proteinExistence type="predicted"/>
<organism evidence="2 3">
    <name type="scientific">Puccinia sorghi</name>
    <dbReference type="NCBI Taxonomy" id="27349"/>
    <lineage>
        <taxon>Eukaryota</taxon>
        <taxon>Fungi</taxon>
        <taxon>Dikarya</taxon>
        <taxon>Basidiomycota</taxon>
        <taxon>Pucciniomycotina</taxon>
        <taxon>Pucciniomycetes</taxon>
        <taxon>Pucciniales</taxon>
        <taxon>Pucciniaceae</taxon>
        <taxon>Puccinia</taxon>
    </lineage>
</organism>
<evidence type="ECO:0000313" key="3">
    <source>
        <dbReference type="Proteomes" id="UP000037035"/>
    </source>
</evidence>
<evidence type="ECO:0000256" key="1">
    <source>
        <dbReference type="SAM" id="MobiDB-lite"/>
    </source>
</evidence>
<dbReference type="PROSITE" id="PS51257">
    <property type="entry name" value="PROKAR_LIPOPROTEIN"/>
    <property type="match status" value="1"/>
</dbReference>
<feature type="compositionally biased region" description="Basic and acidic residues" evidence="1">
    <location>
        <begin position="107"/>
        <end position="116"/>
    </location>
</feature>
<reference evidence="2 3" key="1">
    <citation type="submission" date="2015-08" db="EMBL/GenBank/DDBJ databases">
        <title>Next Generation Sequencing and Analysis of the Genome of Puccinia sorghi L Schw, the Causal Agent of Maize Common Rust.</title>
        <authorList>
            <person name="Rochi L."/>
            <person name="Burguener G."/>
            <person name="Darino M."/>
            <person name="Turjanski A."/>
            <person name="Kreff E."/>
            <person name="Dieguez M.J."/>
            <person name="Sacco F."/>
        </authorList>
    </citation>
    <scope>NUCLEOTIDE SEQUENCE [LARGE SCALE GENOMIC DNA]</scope>
    <source>
        <strain evidence="2 3">RO10H11247</strain>
    </source>
</reference>
<feature type="compositionally biased region" description="Basic and acidic residues" evidence="1">
    <location>
        <begin position="133"/>
        <end position="144"/>
    </location>
</feature>
<feature type="region of interest" description="Disordered" evidence="1">
    <location>
        <begin position="97"/>
        <end position="116"/>
    </location>
</feature>
<feature type="region of interest" description="Disordered" evidence="1">
    <location>
        <begin position="133"/>
        <end position="168"/>
    </location>
</feature>
<accession>A0A0L6UX31</accession>